<dbReference type="HOGENOM" id="CLU_032571_1_0_1"/>
<dbReference type="VEuPathDB" id="FungiDB:LEMA_P119660.1"/>
<protein>
    <recommendedName>
        <fullName evidence="5">Lytic polysaccharide monooxygenase</fullName>
    </recommendedName>
</protein>
<evidence type="ECO:0000313" key="4">
    <source>
        <dbReference type="Proteomes" id="UP000002668"/>
    </source>
</evidence>
<reference evidence="4" key="1">
    <citation type="journal article" date="2011" name="Nat. Commun.">
        <title>Effector diversification within compartments of the Leptosphaeria maculans genome affected by Repeat-Induced Point mutations.</title>
        <authorList>
            <person name="Rouxel T."/>
            <person name="Grandaubert J."/>
            <person name="Hane J.K."/>
            <person name="Hoede C."/>
            <person name="van de Wouw A.P."/>
            <person name="Couloux A."/>
            <person name="Dominguez V."/>
            <person name="Anthouard V."/>
            <person name="Bally P."/>
            <person name="Bourras S."/>
            <person name="Cozijnsen A.J."/>
            <person name="Ciuffetti L.M."/>
            <person name="Degrave A."/>
            <person name="Dilmaghani A."/>
            <person name="Duret L."/>
            <person name="Fudal I."/>
            <person name="Goodwin S.B."/>
            <person name="Gout L."/>
            <person name="Glaser N."/>
            <person name="Linglin J."/>
            <person name="Kema G.H.J."/>
            <person name="Lapalu N."/>
            <person name="Lawrence C.B."/>
            <person name="May K."/>
            <person name="Meyer M."/>
            <person name="Ollivier B."/>
            <person name="Poulain J."/>
            <person name="Schoch C.L."/>
            <person name="Simon A."/>
            <person name="Spatafora J.W."/>
            <person name="Stachowiak A."/>
            <person name="Turgeon B.G."/>
            <person name="Tyler B.M."/>
            <person name="Vincent D."/>
            <person name="Weissenbach J."/>
            <person name="Amselem J."/>
            <person name="Quesneville H."/>
            <person name="Oliver R.P."/>
            <person name="Wincker P."/>
            <person name="Balesdent M.-H."/>
            <person name="Howlett B.J."/>
        </authorList>
    </citation>
    <scope>NUCLEOTIDE SEQUENCE [LARGE SCALE GENOMIC DNA]</scope>
    <source>
        <strain evidence="4">JN3 / isolate v23.1.3 / race Av1-4-5-6-7-8</strain>
    </source>
</reference>
<dbReference type="InParanoid" id="E4ZT44"/>
<dbReference type="GeneID" id="13291131"/>
<name>E4ZT44_LEPMJ</name>
<dbReference type="PANTHER" id="PTHR36182">
    <property type="entry name" value="PROTEIN, PUTATIVE (AFU_ORTHOLOGUE AFUA_6G10930)-RELATED"/>
    <property type="match status" value="1"/>
</dbReference>
<evidence type="ECO:0000256" key="1">
    <source>
        <dbReference type="SAM" id="MobiDB-lite"/>
    </source>
</evidence>
<feature type="region of interest" description="Disordered" evidence="1">
    <location>
        <begin position="191"/>
        <end position="267"/>
    </location>
</feature>
<feature type="compositionally biased region" description="Pro residues" evidence="1">
    <location>
        <begin position="233"/>
        <end position="243"/>
    </location>
</feature>
<feature type="signal peptide" evidence="2">
    <location>
        <begin position="1"/>
        <end position="19"/>
    </location>
</feature>
<proteinExistence type="predicted"/>
<evidence type="ECO:0008006" key="5">
    <source>
        <dbReference type="Google" id="ProtNLM"/>
    </source>
</evidence>
<sequence>MSFKSTIIAAAALLASVNAHIKITQPVPFSVATLDTAPITKSQYPCKSNLGFTVSTINSMKVGEPQTIKFSGTAVHGGGSCQLSVTTDPEPTENSIFKVIKSIEGGCPGVDGTTNEYEFTLPDSIPNGKATFSWTWLPKLSGGPEMYMNCAAIEVTGGASDDSAFKQLPDMLKANLDQTCKSEANFAVSYPSPGTAVQKGSTNDAKPPVGEACGLSSGTDPAEPSGSAGVEPPAVPTSPPSGQNPPTDTPTTPSTPSSPSEGGSSDTCTTNGAIICNGTTKFGLCNAGKVVWQDVAAGTTCTNGVIAKRGYNGRIARPRLSSPVDV</sequence>
<gene>
    <name evidence="3" type="ORF">LEMA_P119660.1</name>
</gene>
<accession>E4ZT44</accession>
<keyword evidence="2" id="KW-0732">Signal</keyword>
<dbReference type="eggNOG" id="ENOG502S005">
    <property type="taxonomic scope" value="Eukaryota"/>
</dbReference>
<feature type="chain" id="PRO_5003193142" description="Lytic polysaccharide monooxygenase" evidence="2">
    <location>
        <begin position="20"/>
        <end position="326"/>
    </location>
</feature>
<evidence type="ECO:0000313" key="3">
    <source>
        <dbReference type="EMBL" id="CBX94475.1"/>
    </source>
</evidence>
<dbReference type="OrthoDB" id="2342176at2759"/>
<keyword evidence="4" id="KW-1185">Reference proteome</keyword>
<dbReference type="EMBL" id="FP929123">
    <property type="protein sequence ID" value="CBX94475.1"/>
    <property type="molecule type" value="Genomic_DNA"/>
</dbReference>
<dbReference type="OMA" id="VYDITAM"/>
<dbReference type="STRING" id="985895.E4ZT44"/>
<dbReference type="PANTHER" id="PTHR36182:SF2">
    <property type="entry name" value="LYTIC POLYSACCHARIDE MONOOXYGENASE"/>
    <property type="match status" value="1"/>
</dbReference>
<organism evidence="4">
    <name type="scientific">Leptosphaeria maculans (strain JN3 / isolate v23.1.3 / race Av1-4-5-6-7-8)</name>
    <name type="common">Blackleg fungus</name>
    <name type="synonym">Phoma lingam</name>
    <dbReference type="NCBI Taxonomy" id="985895"/>
    <lineage>
        <taxon>Eukaryota</taxon>
        <taxon>Fungi</taxon>
        <taxon>Dikarya</taxon>
        <taxon>Ascomycota</taxon>
        <taxon>Pezizomycotina</taxon>
        <taxon>Dothideomycetes</taxon>
        <taxon>Pleosporomycetidae</taxon>
        <taxon>Pleosporales</taxon>
        <taxon>Pleosporineae</taxon>
        <taxon>Leptosphaeriaceae</taxon>
        <taxon>Plenodomus</taxon>
        <taxon>Plenodomus lingam/Leptosphaeria maculans species complex</taxon>
    </lineage>
</organism>
<feature type="compositionally biased region" description="Low complexity" evidence="1">
    <location>
        <begin position="245"/>
        <end position="267"/>
    </location>
</feature>
<dbReference type="Gene3D" id="2.70.50.70">
    <property type="match status" value="1"/>
</dbReference>
<dbReference type="Proteomes" id="UP000002668">
    <property type="component" value="Genome"/>
</dbReference>
<dbReference type="AlphaFoldDB" id="E4ZT44"/>
<evidence type="ECO:0000256" key="2">
    <source>
        <dbReference type="SAM" id="SignalP"/>
    </source>
</evidence>